<evidence type="ECO:0000313" key="1">
    <source>
        <dbReference type="EMBL" id="MDT0594169.1"/>
    </source>
</evidence>
<protein>
    <submittedName>
        <fullName evidence="1">PilZ domain-containing protein</fullName>
    </submittedName>
</protein>
<evidence type="ECO:0000313" key="2">
    <source>
        <dbReference type="Proteomes" id="UP001253545"/>
    </source>
</evidence>
<proteinExistence type="predicted"/>
<reference evidence="1 2" key="1">
    <citation type="submission" date="2023-09" db="EMBL/GenBank/DDBJ databases">
        <authorList>
            <person name="Rey-Velasco X."/>
        </authorList>
    </citation>
    <scope>NUCLEOTIDE SEQUENCE [LARGE SCALE GENOMIC DNA]</scope>
    <source>
        <strain evidence="1 2">P117</strain>
    </source>
</reference>
<dbReference type="RefSeq" id="WP_311367651.1">
    <property type="nucleotide sequence ID" value="NZ_JAVRHX010000001.1"/>
</dbReference>
<gene>
    <name evidence="1" type="ORF">RM552_04865</name>
</gene>
<keyword evidence="2" id="KW-1185">Reference proteome</keyword>
<comment type="caution">
    <text evidence="1">The sequence shown here is derived from an EMBL/GenBank/DDBJ whole genome shotgun (WGS) entry which is preliminary data.</text>
</comment>
<organism evidence="1 2">
    <name type="scientific">Glaciecola petra</name>
    <dbReference type="NCBI Taxonomy" id="3075602"/>
    <lineage>
        <taxon>Bacteria</taxon>
        <taxon>Pseudomonadati</taxon>
        <taxon>Pseudomonadota</taxon>
        <taxon>Gammaproteobacteria</taxon>
        <taxon>Alteromonadales</taxon>
        <taxon>Alteromonadaceae</taxon>
        <taxon>Glaciecola</taxon>
    </lineage>
</organism>
<accession>A0ABU2ZRE7</accession>
<dbReference type="Proteomes" id="UP001253545">
    <property type="component" value="Unassembled WGS sequence"/>
</dbReference>
<sequence>MPTLEEKIEQFNEFYLIPFNIKVNVLPCDKEPSSISMADFENSMPYAFKIAGEMAEIQSQTLKPLRNLGDKLNDLVDYLQFQAKKIDLMMSYILQQQDDPKYRQTAIKFGGGGVIVRQNNKVDLGETRVIKLFLESESAAIYCLAEAIVCEQINEEQTDISYVYTHIRERDQELLVRASLHLQTQTLRKQHTQ</sequence>
<dbReference type="EMBL" id="JAVRHX010000001">
    <property type="protein sequence ID" value="MDT0594169.1"/>
    <property type="molecule type" value="Genomic_DNA"/>
</dbReference>
<name>A0ABU2ZRE7_9ALTE</name>